<accession>A0A9K3DR78</accession>
<evidence type="ECO:0000313" key="2">
    <source>
        <dbReference type="Proteomes" id="UP000215914"/>
    </source>
</evidence>
<sequence length="58" mass="6383">MDPLLEPPGKSYLHLDRLNTTELFCCESSINSVAGTTRNSLGVARCRKRGSCKSLKMP</sequence>
<reference evidence="1" key="1">
    <citation type="journal article" date="2017" name="Nature">
        <title>The sunflower genome provides insights into oil metabolism, flowering and Asterid evolution.</title>
        <authorList>
            <person name="Badouin H."/>
            <person name="Gouzy J."/>
            <person name="Grassa C.J."/>
            <person name="Murat F."/>
            <person name="Staton S.E."/>
            <person name="Cottret L."/>
            <person name="Lelandais-Briere C."/>
            <person name="Owens G.L."/>
            <person name="Carrere S."/>
            <person name="Mayjonade B."/>
            <person name="Legrand L."/>
            <person name="Gill N."/>
            <person name="Kane N.C."/>
            <person name="Bowers J.E."/>
            <person name="Hubner S."/>
            <person name="Bellec A."/>
            <person name="Berard A."/>
            <person name="Berges H."/>
            <person name="Blanchet N."/>
            <person name="Boniface M.C."/>
            <person name="Brunel D."/>
            <person name="Catrice O."/>
            <person name="Chaidir N."/>
            <person name="Claudel C."/>
            <person name="Donnadieu C."/>
            <person name="Faraut T."/>
            <person name="Fievet G."/>
            <person name="Helmstetter N."/>
            <person name="King M."/>
            <person name="Knapp S.J."/>
            <person name="Lai Z."/>
            <person name="Le Paslier M.C."/>
            <person name="Lippi Y."/>
            <person name="Lorenzon L."/>
            <person name="Mandel J.R."/>
            <person name="Marage G."/>
            <person name="Marchand G."/>
            <person name="Marquand E."/>
            <person name="Bret-Mestries E."/>
            <person name="Morien E."/>
            <person name="Nambeesan S."/>
            <person name="Nguyen T."/>
            <person name="Pegot-Espagnet P."/>
            <person name="Pouilly N."/>
            <person name="Raftis F."/>
            <person name="Sallet E."/>
            <person name="Schiex T."/>
            <person name="Thomas J."/>
            <person name="Vandecasteele C."/>
            <person name="Vares D."/>
            <person name="Vear F."/>
            <person name="Vautrin S."/>
            <person name="Crespi M."/>
            <person name="Mangin B."/>
            <person name="Burke J.M."/>
            <person name="Salse J."/>
            <person name="Munos S."/>
            <person name="Vincourt P."/>
            <person name="Rieseberg L.H."/>
            <person name="Langlade N.B."/>
        </authorList>
    </citation>
    <scope>NUCLEOTIDE SEQUENCE</scope>
    <source>
        <tissue evidence="1">Leaves</tissue>
    </source>
</reference>
<organism evidence="1 2">
    <name type="scientific">Helianthus annuus</name>
    <name type="common">Common sunflower</name>
    <dbReference type="NCBI Taxonomy" id="4232"/>
    <lineage>
        <taxon>Eukaryota</taxon>
        <taxon>Viridiplantae</taxon>
        <taxon>Streptophyta</taxon>
        <taxon>Embryophyta</taxon>
        <taxon>Tracheophyta</taxon>
        <taxon>Spermatophyta</taxon>
        <taxon>Magnoliopsida</taxon>
        <taxon>eudicotyledons</taxon>
        <taxon>Gunneridae</taxon>
        <taxon>Pentapetalae</taxon>
        <taxon>asterids</taxon>
        <taxon>campanulids</taxon>
        <taxon>Asterales</taxon>
        <taxon>Asteraceae</taxon>
        <taxon>Asteroideae</taxon>
        <taxon>Heliantheae alliance</taxon>
        <taxon>Heliantheae</taxon>
        <taxon>Helianthus</taxon>
    </lineage>
</organism>
<comment type="caution">
    <text evidence="1">The sequence shown here is derived from an EMBL/GenBank/DDBJ whole genome shotgun (WGS) entry which is preliminary data.</text>
</comment>
<keyword evidence="2" id="KW-1185">Reference proteome</keyword>
<proteinExistence type="predicted"/>
<evidence type="ECO:0000313" key="1">
    <source>
        <dbReference type="EMBL" id="KAF5760185.1"/>
    </source>
</evidence>
<name>A0A9K3DR78_HELAN</name>
<dbReference type="EMBL" id="MNCJ02000331">
    <property type="protein sequence ID" value="KAF5760185.1"/>
    <property type="molecule type" value="Genomic_DNA"/>
</dbReference>
<gene>
    <name evidence="1" type="ORF">HanXRQr2_Chr16g0750411</name>
</gene>
<dbReference type="Gramene" id="mRNA:HanXRQr2_Chr16g0750411">
    <property type="protein sequence ID" value="mRNA:HanXRQr2_Chr16g0750411"/>
    <property type="gene ID" value="HanXRQr2_Chr16g0750411"/>
</dbReference>
<dbReference type="Proteomes" id="UP000215914">
    <property type="component" value="Unassembled WGS sequence"/>
</dbReference>
<reference evidence="1" key="2">
    <citation type="submission" date="2020-06" db="EMBL/GenBank/DDBJ databases">
        <title>Helianthus annuus Genome sequencing and assembly Release 2.</title>
        <authorList>
            <person name="Gouzy J."/>
            <person name="Langlade N."/>
            <person name="Munos S."/>
        </authorList>
    </citation>
    <scope>NUCLEOTIDE SEQUENCE</scope>
    <source>
        <tissue evidence="1">Leaves</tissue>
    </source>
</reference>
<dbReference type="AlphaFoldDB" id="A0A9K3DR78"/>
<protein>
    <submittedName>
        <fullName evidence="1">Uncharacterized protein</fullName>
    </submittedName>
</protein>